<feature type="compositionally biased region" description="Basic and acidic residues" evidence="1">
    <location>
        <begin position="52"/>
        <end position="71"/>
    </location>
</feature>
<evidence type="ECO:0000256" key="1">
    <source>
        <dbReference type="SAM" id="MobiDB-lite"/>
    </source>
</evidence>
<sequence length="276" mass="31154">MDEDLARSLILPRKKRRVNVCKIHDWNHTAMGNGHSSTQDPPISIQKSSESPTRRPDESGVHGTSNEESRKASASGSNGSRASHSLRTAESANNASASDNSTDSGASFIAVQKGLTEPDQLITSTQRQSEEESHPLKATRLADWRDGMEWDVERGEYDRVTEAEMRRLLAEEASEDARQPQSFLRSEGHIYHRQLNACIRNILRDQPSLVRAGRRLNAFAEPARTQAWLYMMYITVEVIPEGTPHGQPAFDVWALYRATFDFFDDHEPGLDYREFL</sequence>
<accession>A0A6G1LNV8</accession>
<feature type="region of interest" description="Disordered" evidence="1">
    <location>
        <begin position="27"/>
        <end position="104"/>
    </location>
</feature>
<dbReference type="Proteomes" id="UP000799436">
    <property type="component" value="Unassembled WGS sequence"/>
</dbReference>
<reference evidence="2" key="1">
    <citation type="journal article" date="2020" name="Stud. Mycol.">
        <title>101 Dothideomycetes genomes: a test case for predicting lifestyles and emergence of pathogens.</title>
        <authorList>
            <person name="Haridas S."/>
            <person name="Albert R."/>
            <person name="Binder M."/>
            <person name="Bloem J."/>
            <person name="Labutti K."/>
            <person name="Salamov A."/>
            <person name="Andreopoulos B."/>
            <person name="Baker S."/>
            <person name="Barry K."/>
            <person name="Bills G."/>
            <person name="Bluhm B."/>
            <person name="Cannon C."/>
            <person name="Castanera R."/>
            <person name="Culley D."/>
            <person name="Daum C."/>
            <person name="Ezra D."/>
            <person name="Gonzalez J."/>
            <person name="Henrissat B."/>
            <person name="Kuo A."/>
            <person name="Liang C."/>
            <person name="Lipzen A."/>
            <person name="Lutzoni F."/>
            <person name="Magnuson J."/>
            <person name="Mondo S."/>
            <person name="Nolan M."/>
            <person name="Ohm R."/>
            <person name="Pangilinan J."/>
            <person name="Park H.-J."/>
            <person name="Ramirez L."/>
            <person name="Alfaro M."/>
            <person name="Sun H."/>
            <person name="Tritt A."/>
            <person name="Yoshinaga Y."/>
            <person name="Zwiers L.-H."/>
            <person name="Turgeon B."/>
            <person name="Goodwin S."/>
            <person name="Spatafora J."/>
            <person name="Crous P."/>
            <person name="Grigoriev I."/>
        </authorList>
    </citation>
    <scope>NUCLEOTIDE SEQUENCE</scope>
    <source>
        <strain evidence="2">CBS 116005</strain>
    </source>
</reference>
<name>A0A6G1LNV8_9PEZI</name>
<feature type="compositionally biased region" description="Polar residues" evidence="1">
    <location>
        <begin position="34"/>
        <end position="51"/>
    </location>
</feature>
<dbReference type="AlphaFoldDB" id="A0A6G1LNV8"/>
<evidence type="ECO:0000313" key="3">
    <source>
        <dbReference type="Proteomes" id="UP000799436"/>
    </source>
</evidence>
<proteinExistence type="predicted"/>
<feature type="compositionally biased region" description="Low complexity" evidence="1">
    <location>
        <begin position="72"/>
        <end position="104"/>
    </location>
</feature>
<gene>
    <name evidence="2" type="ORF">EJ03DRAFT_706</name>
</gene>
<organism evidence="2 3">
    <name type="scientific">Teratosphaeria nubilosa</name>
    <dbReference type="NCBI Taxonomy" id="161662"/>
    <lineage>
        <taxon>Eukaryota</taxon>
        <taxon>Fungi</taxon>
        <taxon>Dikarya</taxon>
        <taxon>Ascomycota</taxon>
        <taxon>Pezizomycotina</taxon>
        <taxon>Dothideomycetes</taxon>
        <taxon>Dothideomycetidae</taxon>
        <taxon>Mycosphaerellales</taxon>
        <taxon>Teratosphaeriaceae</taxon>
        <taxon>Teratosphaeria</taxon>
    </lineage>
</organism>
<dbReference type="EMBL" id="ML995808">
    <property type="protein sequence ID" value="KAF2774128.1"/>
    <property type="molecule type" value="Genomic_DNA"/>
</dbReference>
<evidence type="ECO:0000313" key="2">
    <source>
        <dbReference type="EMBL" id="KAF2774128.1"/>
    </source>
</evidence>
<protein>
    <submittedName>
        <fullName evidence="2">Uncharacterized protein</fullName>
    </submittedName>
</protein>
<keyword evidence="3" id="KW-1185">Reference proteome</keyword>